<dbReference type="InterPro" id="IPR004045">
    <property type="entry name" value="Glutathione_S-Trfase_N"/>
</dbReference>
<dbReference type="PROSITE" id="PS50404">
    <property type="entry name" value="GST_NTER"/>
    <property type="match status" value="1"/>
</dbReference>
<dbReference type="Pfam" id="PF14497">
    <property type="entry name" value="GST_C_3"/>
    <property type="match status" value="1"/>
</dbReference>
<dbReference type="Proteomes" id="UP000762676">
    <property type="component" value="Unassembled WGS sequence"/>
</dbReference>
<proteinExistence type="predicted"/>
<feature type="domain" description="GST C-terminal" evidence="2">
    <location>
        <begin position="86"/>
        <end position="212"/>
    </location>
</feature>
<reference evidence="3 4" key="1">
    <citation type="journal article" date="2021" name="Elife">
        <title>Chloroplast acquisition without the gene transfer in kleptoplastic sea slugs, Plakobranchus ocellatus.</title>
        <authorList>
            <person name="Maeda T."/>
            <person name="Takahashi S."/>
            <person name="Yoshida T."/>
            <person name="Shimamura S."/>
            <person name="Takaki Y."/>
            <person name="Nagai Y."/>
            <person name="Toyoda A."/>
            <person name="Suzuki Y."/>
            <person name="Arimoto A."/>
            <person name="Ishii H."/>
            <person name="Satoh N."/>
            <person name="Nishiyama T."/>
            <person name="Hasebe M."/>
            <person name="Maruyama T."/>
            <person name="Minagawa J."/>
            <person name="Obokata J."/>
            <person name="Shigenobu S."/>
        </authorList>
    </citation>
    <scope>NUCLEOTIDE SEQUENCE [LARGE SCALE GENOMIC DNA]</scope>
</reference>
<dbReference type="Gene3D" id="1.20.1050.10">
    <property type="match status" value="1"/>
</dbReference>
<gene>
    <name evidence="3" type="ORF">ElyMa_006864200</name>
</gene>
<dbReference type="InterPro" id="IPR004046">
    <property type="entry name" value="GST_C"/>
</dbReference>
<dbReference type="SUPFAM" id="SSF52833">
    <property type="entry name" value="Thioredoxin-like"/>
    <property type="match status" value="1"/>
</dbReference>
<dbReference type="SUPFAM" id="SSF47616">
    <property type="entry name" value="GST C-terminal domain-like"/>
    <property type="match status" value="1"/>
</dbReference>
<dbReference type="PANTHER" id="PTHR11571">
    <property type="entry name" value="GLUTATHIONE S-TRANSFERASE"/>
    <property type="match status" value="1"/>
</dbReference>
<name>A0AAV4JCJ3_9GAST</name>
<evidence type="ECO:0000259" key="2">
    <source>
        <dbReference type="PROSITE" id="PS50405"/>
    </source>
</evidence>
<keyword evidence="4" id="KW-1185">Reference proteome</keyword>
<dbReference type="AlphaFoldDB" id="A0AAV4JCJ3"/>
<dbReference type="Gene3D" id="3.40.30.10">
    <property type="entry name" value="Glutaredoxin"/>
    <property type="match status" value="1"/>
</dbReference>
<dbReference type="CDD" id="cd03039">
    <property type="entry name" value="GST_N_Sigma_like"/>
    <property type="match status" value="1"/>
</dbReference>
<dbReference type="SFLD" id="SFLDG00363">
    <property type="entry name" value="AMPS_(cytGST):_Alpha-__Mu-__Pi"/>
    <property type="match status" value="1"/>
</dbReference>
<protein>
    <submittedName>
        <fullName evidence="3">Glutathione S-transferase</fullName>
    </submittedName>
</protein>
<dbReference type="GO" id="GO:0006749">
    <property type="term" value="P:glutathione metabolic process"/>
    <property type="evidence" value="ECO:0007669"/>
    <property type="project" value="TreeGrafter"/>
</dbReference>
<organism evidence="3 4">
    <name type="scientific">Elysia marginata</name>
    <dbReference type="NCBI Taxonomy" id="1093978"/>
    <lineage>
        <taxon>Eukaryota</taxon>
        <taxon>Metazoa</taxon>
        <taxon>Spiralia</taxon>
        <taxon>Lophotrochozoa</taxon>
        <taxon>Mollusca</taxon>
        <taxon>Gastropoda</taxon>
        <taxon>Heterobranchia</taxon>
        <taxon>Euthyneura</taxon>
        <taxon>Panpulmonata</taxon>
        <taxon>Sacoglossa</taxon>
        <taxon>Placobranchoidea</taxon>
        <taxon>Plakobranchidae</taxon>
        <taxon>Elysia</taxon>
    </lineage>
</organism>
<evidence type="ECO:0000313" key="4">
    <source>
        <dbReference type="Proteomes" id="UP000762676"/>
    </source>
</evidence>
<evidence type="ECO:0000313" key="3">
    <source>
        <dbReference type="EMBL" id="GFS19076.1"/>
    </source>
</evidence>
<sequence>MSTPRGARYKLHYFKARGRAEVTRLVFKAAGVPFVDETFSMDQWPSVKLSMPTGTVPVLEMGGEKYPESGAIVRWAARKFGMAGKSDGEQLVVEEVIAGVDEIRDLFLSWFFKADPQVKADVEEQMKQKSARYLGRWEGLARDTRSAQRVYTYMVGTSLTVADLTLFDILEQLDSVPSIDLSAFPKLQNIRATVASLTPIKNYLETRSSSPF</sequence>
<dbReference type="GO" id="GO:0004364">
    <property type="term" value="F:glutathione transferase activity"/>
    <property type="evidence" value="ECO:0007669"/>
    <property type="project" value="TreeGrafter"/>
</dbReference>
<accession>A0AAV4JCJ3</accession>
<dbReference type="InterPro" id="IPR040079">
    <property type="entry name" value="Glutathione_S-Trfase"/>
</dbReference>
<dbReference type="PANTHER" id="PTHR11571:SF150">
    <property type="entry name" value="GLUTATHIONE S-TRANSFERASE"/>
    <property type="match status" value="1"/>
</dbReference>
<dbReference type="InterPro" id="IPR036282">
    <property type="entry name" value="Glutathione-S-Trfase_C_sf"/>
</dbReference>
<comment type="caution">
    <text evidence="3">The sequence shown here is derived from an EMBL/GenBank/DDBJ whole genome shotgun (WGS) entry which is preliminary data.</text>
</comment>
<evidence type="ECO:0000259" key="1">
    <source>
        <dbReference type="PROSITE" id="PS50404"/>
    </source>
</evidence>
<dbReference type="InterPro" id="IPR050213">
    <property type="entry name" value="GST_superfamily"/>
</dbReference>
<dbReference type="EMBL" id="BMAT01013732">
    <property type="protein sequence ID" value="GFS19076.1"/>
    <property type="molecule type" value="Genomic_DNA"/>
</dbReference>
<dbReference type="CDD" id="cd03192">
    <property type="entry name" value="GST_C_Sigma_like"/>
    <property type="match status" value="1"/>
</dbReference>
<dbReference type="PROSITE" id="PS50405">
    <property type="entry name" value="GST_CTER"/>
    <property type="match status" value="1"/>
</dbReference>
<dbReference type="SFLD" id="SFLDG01205">
    <property type="entry name" value="AMPS.1"/>
    <property type="match status" value="1"/>
</dbReference>
<feature type="domain" description="GST N-terminal" evidence="1">
    <location>
        <begin position="7"/>
        <end position="84"/>
    </location>
</feature>
<dbReference type="InterPro" id="IPR010987">
    <property type="entry name" value="Glutathione-S-Trfase_C-like"/>
</dbReference>
<dbReference type="SFLD" id="SFLDS00019">
    <property type="entry name" value="Glutathione_Transferase_(cytos"/>
    <property type="match status" value="1"/>
</dbReference>
<dbReference type="Pfam" id="PF13417">
    <property type="entry name" value="GST_N_3"/>
    <property type="match status" value="1"/>
</dbReference>
<dbReference type="InterPro" id="IPR036249">
    <property type="entry name" value="Thioredoxin-like_sf"/>
</dbReference>